<reference evidence="2" key="1">
    <citation type="submission" date="2021-01" db="EMBL/GenBank/DDBJ databases">
        <title>Whole genome shotgun sequence of Dactylosporangium siamense NBRC 106093.</title>
        <authorList>
            <person name="Komaki H."/>
            <person name="Tamura T."/>
        </authorList>
    </citation>
    <scope>NUCLEOTIDE SEQUENCE</scope>
    <source>
        <strain evidence="2">NBRC 106093</strain>
    </source>
</reference>
<organism evidence="2 3">
    <name type="scientific">Dactylosporangium siamense</name>
    <dbReference type="NCBI Taxonomy" id="685454"/>
    <lineage>
        <taxon>Bacteria</taxon>
        <taxon>Bacillati</taxon>
        <taxon>Actinomycetota</taxon>
        <taxon>Actinomycetes</taxon>
        <taxon>Micromonosporales</taxon>
        <taxon>Micromonosporaceae</taxon>
        <taxon>Dactylosporangium</taxon>
    </lineage>
</organism>
<dbReference type="Proteomes" id="UP000660611">
    <property type="component" value="Unassembled WGS sequence"/>
</dbReference>
<dbReference type="SUPFAM" id="SSF55718">
    <property type="entry name" value="SCP-like"/>
    <property type="match status" value="1"/>
</dbReference>
<evidence type="ECO:0000259" key="1">
    <source>
        <dbReference type="Pfam" id="PF02036"/>
    </source>
</evidence>
<evidence type="ECO:0000313" key="3">
    <source>
        <dbReference type="Proteomes" id="UP000660611"/>
    </source>
</evidence>
<keyword evidence="3" id="KW-1185">Reference proteome</keyword>
<gene>
    <name evidence="2" type="ORF">Dsi01nite_052110</name>
</gene>
<dbReference type="EMBL" id="BONQ01000081">
    <property type="protein sequence ID" value="GIG47170.1"/>
    <property type="molecule type" value="Genomic_DNA"/>
</dbReference>
<name>A0A919UD04_9ACTN</name>
<dbReference type="RefSeq" id="WP_203848995.1">
    <property type="nucleotide sequence ID" value="NZ_BAAAVW010000017.1"/>
</dbReference>
<dbReference type="InterPro" id="IPR003033">
    <property type="entry name" value="SCP2_sterol-bd_dom"/>
</dbReference>
<proteinExistence type="predicted"/>
<dbReference type="Gene3D" id="3.30.1050.10">
    <property type="entry name" value="SCP2 sterol-binding domain"/>
    <property type="match status" value="1"/>
</dbReference>
<accession>A0A919UD04</accession>
<dbReference type="AlphaFoldDB" id="A0A919UD04"/>
<comment type="caution">
    <text evidence="2">The sequence shown here is derived from an EMBL/GenBank/DDBJ whole genome shotgun (WGS) entry which is preliminary data.</text>
</comment>
<dbReference type="InterPro" id="IPR036527">
    <property type="entry name" value="SCP2_sterol-bd_dom_sf"/>
</dbReference>
<sequence>MSAYDVDPATMEPRQFARLVKETPNAELQQIMRGDHRTLYLDGIFTRMVTLFRPDRAGSLDAVIHWNIGDRPGGGADTYEIVIADGACALSEEPRGKPRLTLAVGSMDFLRLISGNAHPIAMFMMGKMKASGDIPLATKIPSLFDIPKP</sequence>
<evidence type="ECO:0000313" key="2">
    <source>
        <dbReference type="EMBL" id="GIG47170.1"/>
    </source>
</evidence>
<protein>
    <recommendedName>
        <fullName evidence="1">SCP2 domain-containing protein</fullName>
    </recommendedName>
</protein>
<feature type="domain" description="SCP2" evidence="1">
    <location>
        <begin position="55"/>
        <end position="145"/>
    </location>
</feature>
<dbReference type="Pfam" id="PF02036">
    <property type="entry name" value="SCP2"/>
    <property type="match status" value="1"/>
</dbReference>